<evidence type="ECO:0000313" key="2">
    <source>
        <dbReference type="EMBL" id="KAF2249470.1"/>
    </source>
</evidence>
<dbReference type="GeneID" id="54588267"/>
<dbReference type="EMBL" id="ML987195">
    <property type="protein sequence ID" value="KAF2249470.1"/>
    <property type="molecule type" value="Genomic_DNA"/>
</dbReference>
<dbReference type="AlphaFoldDB" id="A0A6A6IIS3"/>
<evidence type="ECO:0000313" key="3">
    <source>
        <dbReference type="Proteomes" id="UP000800094"/>
    </source>
</evidence>
<dbReference type="Proteomes" id="UP000800094">
    <property type="component" value="Unassembled WGS sequence"/>
</dbReference>
<accession>A0A6A6IIS3</accession>
<proteinExistence type="predicted"/>
<name>A0A6A6IIS3_9PLEO</name>
<organism evidence="2 3">
    <name type="scientific">Trematosphaeria pertusa</name>
    <dbReference type="NCBI Taxonomy" id="390896"/>
    <lineage>
        <taxon>Eukaryota</taxon>
        <taxon>Fungi</taxon>
        <taxon>Dikarya</taxon>
        <taxon>Ascomycota</taxon>
        <taxon>Pezizomycotina</taxon>
        <taxon>Dothideomycetes</taxon>
        <taxon>Pleosporomycetidae</taxon>
        <taxon>Pleosporales</taxon>
        <taxon>Massarineae</taxon>
        <taxon>Trematosphaeriaceae</taxon>
        <taxon>Trematosphaeria</taxon>
    </lineage>
</organism>
<gene>
    <name evidence="2" type="ORF">BU26DRAFT_595370</name>
</gene>
<sequence length="201" mass="22537">MAPYIDSPPPLTSSTHQRENAAYNSNANLAFSRAVQYRQLVSRAVTQRLHSLSLDDLTTFSGDAWEKTDRVKARERVRRDVQLLGVAWGMYIRGMEKRKDRTVLIENDNADDVMVDTFKRDVERAGEERHVLSPVRYEAVKSVNGSGNGNGDGKAVAQNREAACERREDADRGDVGVRELHVRQQALVGMLMKLGRLRGGV</sequence>
<feature type="region of interest" description="Disordered" evidence="1">
    <location>
        <begin position="142"/>
        <end position="168"/>
    </location>
</feature>
<evidence type="ECO:0000256" key="1">
    <source>
        <dbReference type="SAM" id="MobiDB-lite"/>
    </source>
</evidence>
<dbReference type="OrthoDB" id="3684490at2759"/>
<keyword evidence="3" id="KW-1185">Reference proteome</keyword>
<protein>
    <submittedName>
        <fullName evidence="2">Uncharacterized protein</fullName>
    </submittedName>
</protein>
<reference evidence="2" key="1">
    <citation type="journal article" date="2020" name="Stud. Mycol.">
        <title>101 Dothideomycetes genomes: a test case for predicting lifestyles and emergence of pathogens.</title>
        <authorList>
            <person name="Haridas S."/>
            <person name="Albert R."/>
            <person name="Binder M."/>
            <person name="Bloem J."/>
            <person name="Labutti K."/>
            <person name="Salamov A."/>
            <person name="Andreopoulos B."/>
            <person name="Baker S."/>
            <person name="Barry K."/>
            <person name="Bills G."/>
            <person name="Bluhm B."/>
            <person name="Cannon C."/>
            <person name="Castanera R."/>
            <person name="Culley D."/>
            <person name="Daum C."/>
            <person name="Ezra D."/>
            <person name="Gonzalez J."/>
            <person name="Henrissat B."/>
            <person name="Kuo A."/>
            <person name="Liang C."/>
            <person name="Lipzen A."/>
            <person name="Lutzoni F."/>
            <person name="Magnuson J."/>
            <person name="Mondo S."/>
            <person name="Nolan M."/>
            <person name="Ohm R."/>
            <person name="Pangilinan J."/>
            <person name="Park H.-J."/>
            <person name="Ramirez L."/>
            <person name="Alfaro M."/>
            <person name="Sun H."/>
            <person name="Tritt A."/>
            <person name="Yoshinaga Y."/>
            <person name="Zwiers L.-H."/>
            <person name="Turgeon B."/>
            <person name="Goodwin S."/>
            <person name="Spatafora J."/>
            <person name="Crous P."/>
            <person name="Grigoriev I."/>
        </authorList>
    </citation>
    <scope>NUCLEOTIDE SEQUENCE</scope>
    <source>
        <strain evidence="2">CBS 122368</strain>
    </source>
</reference>
<dbReference type="RefSeq" id="XP_033684474.1">
    <property type="nucleotide sequence ID" value="XM_033834937.1"/>
</dbReference>